<evidence type="ECO:0000256" key="1">
    <source>
        <dbReference type="ARBA" id="ARBA00009437"/>
    </source>
</evidence>
<dbReference type="InterPro" id="IPR036388">
    <property type="entry name" value="WH-like_DNA-bd_sf"/>
</dbReference>
<proteinExistence type="inferred from homology"/>
<evidence type="ECO:0000256" key="5">
    <source>
        <dbReference type="SAM" id="SignalP"/>
    </source>
</evidence>
<evidence type="ECO:0000256" key="2">
    <source>
        <dbReference type="ARBA" id="ARBA00023015"/>
    </source>
</evidence>
<keyword evidence="2" id="KW-0805">Transcription regulation</keyword>
<dbReference type="PRINTS" id="PR00039">
    <property type="entry name" value="HTHLYSR"/>
</dbReference>
<feature type="signal peptide" evidence="5">
    <location>
        <begin position="1"/>
        <end position="23"/>
    </location>
</feature>
<evidence type="ECO:0000256" key="3">
    <source>
        <dbReference type="ARBA" id="ARBA00023125"/>
    </source>
</evidence>
<dbReference type="GO" id="GO:0003700">
    <property type="term" value="F:DNA-binding transcription factor activity"/>
    <property type="evidence" value="ECO:0007669"/>
    <property type="project" value="InterPro"/>
</dbReference>
<dbReference type="EMBL" id="CP012661">
    <property type="protein sequence ID" value="AMY70062.1"/>
    <property type="molecule type" value="Genomic_DNA"/>
</dbReference>
<dbReference type="AlphaFoldDB" id="A0A159Z4E8"/>
<dbReference type="PROSITE" id="PS50931">
    <property type="entry name" value="HTH_LYSR"/>
    <property type="match status" value="1"/>
</dbReference>
<dbReference type="PANTHER" id="PTHR30579">
    <property type="entry name" value="TRANSCRIPTIONAL REGULATOR"/>
    <property type="match status" value="1"/>
</dbReference>
<dbReference type="InterPro" id="IPR000847">
    <property type="entry name" value="LysR_HTH_N"/>
</dbReference>
<dbReference type="RefSeq" id="WP_066814155.1">
    <property type="nucleotide sequence ID" value="NZ_CP012661.1"/>
</dbReference>
<evidence type="ECO:0000259" key="6">
    <source>
        <dbReference type="PROSITE" id="PS50931"/>
    </source>
</evidence>
<organism evidence="7 8">
    <name type="scientific">Frigidibacter mobilis</name>
    <dbReference type="NCBI Taxonomy" id="1335048"/>
    <lineage>
        <taxon>Bacteria</taxon>
        <taxon>Pseudomonadati</taxon>
        <taxon>Pseudomonadota</taxon>
        <taxon>Alphaproteobacteria</taxon>
        <taxon>Rhodobacterales</taxon>
        <taxon>Paracoccaceae</taxon>
        <taxon>Frigidibacter</taxon>
    </lineage>
</organism>
<dbReference type="Pfam" id="PF00126">
    <property type="entry name" value="HTH_1"/>
    <property type="match status" value="1"/>
</dbReference>
<dbReference type="Gene3D" id="1.10.10.10">
    <property type="entry name" value="Winged helix-like DNA-binding domain superfamily/Winged helix DNA-binding domain"/>
    <property type="match status" value="1"/>
</dbReference>
<keyword evidence="8" id="KW-1185">Reference proteome</keyword>
<evidence type="ECO:0000313" key="7">
    <source>
        <dbReference type="EMBL" id="AMY70062.1"/>
    </source>
</evidence>
<dbReference type="NCBIfam" id="NF009888">
    <property type="entry name" value="PRK13348.1"/>
    <property type="match status" value="1"/>
</dbReference>
<dbReference type="InterPro" id="IPR050176">
    <property type="entry name" value="LTTR"/>
</dbReference>
<keyword evidence="3" id="KW-0238">DNA-binding</keyword>
<dbReference type="KEGG" id="daa:AKL17_2824"/>
<dbReference type="NCBIfam" id="NF002964">
    <property type="entry name" value="PRK03635.1"/>
    <property type="match status" value="1"/>
</dbReference>
<dbReference type="Proteomes" id="UP000076128">
    <property type="component" value="Chromosome"/>
</dbReference>
<dbReference type="InterPro" id="IPR017685">
    <property type="entry name" value="ArgP"/>
</dbReference>
<sequence length="290" mass="30139">MFDPTQLATLAAVLRLGSFEAAAAALNVTPPAVSQRIRALEERAGTVLVERTQPARATPAGARLARHHAELRLLEQGLARDLGSAAGPAAVVRIAVNADSLATWFLPALAAVEGMLFDLVIDDQDHSEAWLRRGEVMAAVTGHPGPVQGCEARPLGSLRYIATASPGFAARWFAGGVTAAALEQAPALIFNTKDRLQADWAAAATGAQPALPGHHIGSSEGFVTAALLGIGWGLNPEPLVAEHLAAGRLVALRPDLPLDVALHWQWIRAAGTPLAPLTAAVRAAAREGLA</sequence>
<gene>
    <name evidence="7" type="ORF">AKL17_2824</name>
</gene>
<dbReference type="OrthoDB" id="3252676at2"/>
<feature type="domain" description="HTH lysR-type" evidence="6">
    <location>
        <begin position="2"/>
        <end position="58"/>
    </location>
</feature>
<evidence type="ECO:0000313" key="8">
    <source>
        <dbReference type="Proteomes" id="UP000076128"/>
    </source>
</evidence>
<reference evidence="7 8" key="1">
    <citation type="submission" date="2015-09" db="EMBL/GenBank/DDBJ databases">
        <title>Complete genome sequence of Defluviimonas alba cai42t isolated from an oilfield in Xinjiang.</title>
        <authorList>
            <person name="Geng S."/>
            <person name="Pan X."/>
            <person name="Wu X."/>
        </authorList>
    </citation>
    <scope>NUCLEOTIDE SEQUENCE [LARGE SCALE GENOMIC DNA]</scope>
    <source>
        <strain evidence="8">cai42</strain>
    </source>
</reference>
<dbReference type="GO" id="GO:0003677">
    <property type="term" value="F:DNA binding"/>
    <property type="evidence" value="ECO:0007669"/>
    <property type="project" value="UniProtKB-KW"/>
</dbReference>
<dbReference type="Gene3D" id="3.40.190.290">
    <property type="match status" value="1"/>
</dbReference>
<evidence type="ECO:0000256" key="4">
    <source>
        <dbReference type="ARBA" id="ARBA00023163"/>
    </source>
</evidence>
<dbReference type="InterPro" id="IPR005119">
    <property type="entry name" value="LysR_subst-bd"/>
</dbReference>
<dbReference type="STRING" id="1335048.AKL17_2824"/>
<accession>A0A159Z4E8</accession>
<dbReference type="Pfam" id="PF03466">
    <property type="entry name" value="LysR_substrate"/>
    <property type="match status" value="1"/>
</dbReference>
<dbReference type="PATRIC" id="fig|1335048.3.peg.2938"/>
<feature type="chain" id="PRO_5007812023" evidence="5">
    <location>
        <begin position="24"/>
        <end position="290"/>
    </location>
</feature>
<keyword evidence="4" id="KW-0804">Transcription</keyword>
<dbReference type="PANTHER" id="PTHR30579:SF2">
    <property type="entry name" value="HTH-TYPE TRANSCRIPTIONAL REGULATOR ARGP"/>
    <property type="match status" value="1"/>
</dbReference>
<dbReference type="NCBIfam" id="TIGR03298">
    <property type="entry name" value="argP"/>
    <property type="match status" value="1"/>
</dbReference>
<comment type="similarity">
    <text evidence="1">Belongs to the LysR transcriptional regulatory family.</text>
</comment>
<dbReference type="SUPFAM" id="SSF53850">
    <property type="entry name" value="Periplasmic binding protein-like II"/>
    <property type="match status" value="1"/>
</dbReference>
<dbReference type="InterPro" id="IPR036390">
    <property type="entry name" value="WH_DNA-bd_sf"/>
</dbReference>
<protein>
    <submittedName>
        <fullName evidence="7">Transcriptional regulator</fullName>
    </submittedName>
</protein>
<dbReference type="SUPFAM" id="SSF46785">
    <property type="entry name" value="Winged helix' DNA-binding domain"/>
    <property type="match status" value="1"/>
</dbReference>
<keyword evidence="5" id="KW-0732">Signal</keyword>
<name>A0A159Z4E8_9RHOB</name>